<gene>
    <name evidence="2" type="ORF">NP493_1g10011</name>
</gene>
<accession>A0AAD9PGS5</accession>
<protein>
    <submittedName>
        <fullName evidence="2">Uncharacterized protein</fullName>
    </submittedName>
</protein>
<dbReference type="Proteomes" id="UP001209878">
    <property type="component" value="Unassembled WGS sequence"/>
</dbReference>
<dbReference type="EMBL" id="JAODUO010000001">
    <property type="protein sequence ID" value="KAK2194271.1"/>
    <property type="molecule type" value="Genomic_DNA"/>
</dbReference>
<keyword evidence="1" id="KW-0812">Transmembrane</keyword>
<keyword evidence="3" id="KW-1185">Reference proteome</keyword>
<keyword evidence="1" id="KW-0472">Membrane</keyword>
<proteinExistence type="predicted"/>
<sequence>MSTARGWALNTQQTATHVTKRADILVNSKCPLVAQQQTNYSASVFSFFTPPAIPAAFLSAIGTVLFTAAFAGLAAAAAAADASCSHLTCVAGPYPFSLRAAIRKMIAGFVV</sequence>
<evidence type="ECO:0000313" key="2">
    <source>
        <dbReference type="EMBL" id="KAK2194271.1"/>
    </source>
</evidence>
<reference evidence="2" key="1">
    <citation type="journal article" date="2023" name="Mol. Biol. Evol.">
        <title>Third-Generation Sequencing Reveals the Adaptive Role of the Epigenome in Three Deep-Sea Polychaetes.</title>
        <authorList>
            <person name="Perez M."/>
            <person name="Aroh O."/>
            <person name="Sun Y."/>
            <person name="Lan Y."/>
            <person name="Juniper S.K."/>
            <person name="Young C.R."/>
            <person name="Angers B."/>
            <person name="Qian P.Y."/>
        </authorList>
    </citation>
    <scope>NUCLEOTIDE SEQUENCE</scope>
    <source>
        <strain evidence="2">R07B-5</strain>
    </source>
</reference>
<name>A0AAD9PGS5_RIDPI</name>
<evidence type="ECO:0000313" key="3">
    <source>
        <dbReference type="Proteomes" id="UP001209878"/>
    </source>
</evidence>
<feature type="transmembrane region" description="Helical" evidence="1">
    <location>
        <begin position="55"/>
        <end position="78"/>
    </location>
</feature>
<comment type="caution">
    <text evidence="2">The sequence shown here is derived from an EMBL/GenBank/DDBJ whole genome shotgun (WGS) entry which is preliminary data.</text>
</comment>
<dbReference type="AlphaFoldDB" id="A0AAD9PGS5"/>
<evidence type="ECO:0000256" key="1">
    <source>
        <dbReference type="SAM" id="Phobius"/>
    </source>
</evidence>
<keyword evidence="1" id="KW-1133">Transmembrane helix</keyword>
<organism evidence="2 3">
    <name type="scientific">Ridgeia piscesae</name>
    <name type="common">Tubeworm</name>
    <dbReference type="NCBI Taxonomy" id="27915"/>
    <lineage>
        <taxon>Eukaryota</taxon>
        <taxon>Metazoa</taxon>
        <taxon>Spiralia</taxon>
        <taxon>Lophotrochozoa</taxon>
        <taxon>Annelida</taxon>
        <taxon>Polychaeta</taxon>
        <taxon>Sedentaria</taxon>
        <taxon>Canalipalpata</taxon>
        <taxon>Sabellida</taxon>
        <taxon>Siboglinidae</taxon>
        <taxon>Ridgeia</taxon>
    </lineage>
</organism>